<dbReference type="Proteomes" id="UP000291107">
    <property type="component" value="Unassembled WGS sequence"/>
</dbReference>
<evidence type="ECO:0000313" key="2">
    <source>
        <dbReference type="Proteomes" id="UP000291107"/>
    </source>
</evidence>
<dbReference type="InterPro" id="IPR021427">
    <property type="entry name" value="DUF3077"/>
</dbReference>
<sequence>MRQLSKSRELTMNNPSDLETIGFTPFLYHSDQAFFNVRAGIPIIDALSQSSDLLSLVKSFAEDAAFIRDTDRHAWAAHYLTVMGKALIDDVIQALMPRPARTKTESEEELPESH</sequence>
<gene>
    <name evidence="1" type="ORF">EVS84_14250</name>
</gene>
<organism evidence="1 2">
    <name type="scientific">Pseudomonas koreensis</name>
    <dbReference type="NCBI Taxonomy" id="198620"/>
    <lineage>
        <taxon>Bacteria</taxon>
        <taxon>Pseudomonadati</taxon>
        <taxon>Pseudomonadota</taxon>
        <taxon>Gammaproteobacteria</taxon>
        <taxon>Pseudomonadales</taxon>
        <taxon>Pseudomonadaceae</taxon>
        <taxon>Pseudomonas</taxon>
    </lineage>
</organism>
<proteinExistence type="predicted"/>
<protein>
    <submittedName>
        <fullName evidence="1">DUF3077 domain-containing protein</fullName>
    </submittedName>
</protein>
<evidence type="ECO:0000313" key="1">
    <source>
        <dbReference type="EMBL" id="RYM41505.1"/>
    </source>
</evidence>
<name>A0A4Q4L5C2_9PSED</name>
<comment type="caution">
    <text evidence="1">The sequence shown here is derived from an EMBL/GenBank/DDBJ whole genome shotgun (WGS) entry which is preliminary data.</text>
</comment>
<accession>A0A4Q4L5C2</accession>
<dbReference type="AlphaFoldDB" id="A0A4Q4L5C2"/>
<dbReference type="EMBL" id="SEUB01000005">
    <property type="protein sequence ID" value="RYM41505.1"/>
    <property type="molecule type" value="Genomic_DNA"/>
</dbReference>
<reference evidence="1 2" key="1">
    <citation type="submission" date="2019-02" db="EMBL/GenBank/DDBJ databases">
        <title>Genome of Pseudomonas korensis isolated from heavy metal contaminated environment.</title>
        <authorList>
            <person name="Ayangbenro A.S."/>
            <person name="Babalola O."/>
        </authorList>
    </citation>
    <scope>NUCLEOTIDE SEQUENCE [LARGE SCALE GENOMIC DNA]</scope>
    <source>
        <strain evidence="1 2">AB36</strain>
    </source>
</reference>
<dbReference type="Pfam" id="PF11275">
    <property type="entry name" value="DUF3077"/>
    <property type="match status" value="1"/>
</dbReference>